<dbReference type="EMBL" id="JAUSRD010000004">
    <property type="protein sequence ID" value="MDP9893233.1"/>
    <property type="molecule type" value="Genomic_DNA"/>
</dbReference>
<accession>A0AAW8CP40</accession>
<evidence type="ECO:0000256" key="1">
    <source>
        <dbReference type="SAM" id="Phobius"/>
    </source>
</evidence>
<name>A0AAW8CP40_9BURK</name>
<sequence>MLQLLPAPPPPPEYCLFWADRWMIDPWWLCMQKAEWSGWAQFAGAMVAVTVAIAIPLVGARAAKAKDFYWAQALLMGLGTALADCVTACDRQNLDEVTSARTQLGRAVDDFAGLQFSSLSHEQWSLIFALRNRCADVLSRSAGLAVNANWLHWSNEFDSIGTVLGAVGRQRFKLK</sequence>
<evidence type="ECO:0000313" key="3">
    <source>
        <dbReference type="Proteomes" id="UP001242045"/>
    </source>
</evidence>
<keyword evidence="1" id="KW-1133">Transmembrane helix</keyword>
<keyword evidence="1" id="KW-0812">Transmembrane</keyword>
<protein>
    <recommendedName>
        <fullName evidence="4">SMODS and SLOG-associating 2TM effector domain-containing protein</fullName>
    </recommendedName>
</protein>
<gene>
    <name evidence="2" type="ORF">J2W31_002344</name>
</gene>
<organism evidence="2 3">
    <name type="scientific">Variovorax boronicumulans</name>
    <dbReference type="NCBI Taxonomy" id="436515"/>
    <lineage>
        <taxon>Bacteria</taxon>
        <taxon>Pseudomonadati</taxon>
        <taxon>Pseudomonadota</taxon>
        <taxon>Betaproteobacteria</taxon>
        <taxon>Burkholderiales</taxon>
        <taxon>Comamonadaceae</taxon>
        <taxon>Variovorax</taxon>
    </lineage>
</organism>
<dbReference type="RefSeq" id="WP_307684862.1">
    <property type="nucleotide sequence ID" value="NZ_JAUSRD010000004.1"/>
</dbReference>
<comment type="caution">
    <text evidence="2">The sequence shown here is derived from an EMBL/GenBank/DDBJ whole genome shotgun (WGS) entry which is preliminary data.</text>
</comment>
<evidence type="ECO:0000313" key="2">
    <source>
        <dbReference type="EMBL" id="MDP9893233.1"/>
    </source>
</evidence>
<reference evidence="2" key="1">
    <citation type="submission" date="2023-07" db="EMBL/GenBank/DDBJ databases">
        <title>Sorghum-associated microbial communities from plants grown in Nebraska, USA.</title>
        <authorList>
            <person name="Schachtman D."/>
        </authorList>
    </citation>
    <scope>NUCLEOTIDE SEQUENCE</scope>
    <source>
        <strain evidence="2">DS3754</strain>
    </source>
</reference>
<evidence type="ECO:0008006" key="4">
    <source>
        <dbReference type="Google" id="ProtNLM"/>
    </source>
</evidence>
<feature type="transmembrane region" description="Helical" evidence="1">
    <location>
        <begin position="36"/>
        <end position="58"/>
    </location>
</feature>
<proteinExistence type="predicted"/>
<keyword evidence="1" id="KW-0472">Membrane</keyword>
<dbReference type="AlphaFoldDB" id="A0AAW8CP40"/>
<dbReference type="Proteomes" id="UP001242045">
    <property type="component" value="Unassembled WGS sequence"/>
</dbReference>